<evidence type="ECO:0000256" key="6">
    <source>
        <dbReference type="ARBA" id="ARBA00022598"/>
    </source>
</evidence>
<keyword evidence="6 14" id="KW-0436">Ligase</keyword>
<dbReference type="CDD" id="cd00861">
    <property type="entry name" value="ProRS_anticodon_short"/>
    <property type="match status" value="1"/>
</dbReference>
<evidence type="ECO:0000256" key="9">
    <source>
        <dbReference type="ARBA" id="ARBA00022917"/>
    </source>
</evidence>
<dbReference type="AlphaFoldDB" id="A0A1F7I3P7"/>
<dbReference type="GO" id="GO:0005524">
    <property type="term" value="F:ATP binding"/>
    <property type="evidence" value="ECO:0007669"/>
    <property type="project" value="UniProtKB-KW"/>
</dbReference>
<dbReference type="InterPro" id="IPR050062">
    <property type="entry name" value="Pro-tRNA_synthetase"/>
</dbReference>
<keyword evidence="7" id="KW-0547">Nucleotide-binding</keyword>
<dbReference type="InterPro" id="IPR045864">
    <property type="entry name" value="aa-tRNA-synth_II/BPL/LPL"/>
</dbReference>
<dbReference type="SUPFAM" id="SSF52954">
    <property type="entry name" value="Class II aaRS ABD-related"/>
    <property type="match status" value="1"/>
</dbReference>
<comment type="caution">
    <text evidence="14">The sequence shown here is derived from an EMBL/GenBank/DDBJ whole genome shotgun (WGS) entry which is preliminary data.</text>
</comment>
<keyword evidence="10" id="KW-0030">Aminoacyl-tRNA synthetase</keyword>
<dbReference type="GO" id="GO:0005829">
    <property type="term" value="C:cytosol"/>
    <property type="evidence" value="ECO:0007669"/>
    <property type="project" value="TreeGrafter"/>
</dbReference>
<dbReference type="InterPro" id="IPR002316">
    <property type="entry name" value="Pro-tRNA-ligase_IIa"/>
</dbReference>
<evidence type="ECO:0000256" key="12">
    <source>
        <dbReference type="NCBIfam" id="TIGR00409"/>
    </source>
</evidence>
<name>A0A1F7I3P7_9BACT</name>
<dbReference type="InterPro" id="IPR004154">
    <property type="entry name" value="Anticodon-bd"/>
</dbReference>
<dbReference type="Gene3D" id="3.30.930.10">
    <property type="entry name" value="Bira Bifunctional Protein, Domain 2"/>
    <property type="match status" value="2"/>
</dbReference>
<dbReference type="Pfam" id="PF03129">
    <property type="entry name" value="HGTP_anticodon"/>
    <property type="match status" value="1"/>
</dbReference>
<keyword evidence="9" id="KW-0648">Protein biosynthesis</keyword>
<dbReference type="InterPro" id="IPR036754">
    <property type="entry name" value="YbaK/aa-tRNA-synt-asso_dom_sf"/>
</dbReference>
<protein>
    <recommendedName>
        <fullName evidence="4 12">Proline--tRNA ligase</fullName>
        <ecNumber evidence="3 12">6.1.1.15</ecNumber>
    </recommendedName>
</protein>
<evidence type="ECO:0000256" key="11">
    <source>
        <dbReference type="ARBA" id="ARBA00047671"/>
    </source>
</evidence>
<dbReference type="InterPro" id="IPR036621">
    <property type="entry name" value="Anticodon-bd_dom_sf"/>
</dbReference>
<dbReference type="EC" id="6.1.1.15" evidence="3 12"/>
<evidence type="ECO:0000256" key="4">
    <source>
        <dbReference type="ARBA" id="ARBA00019110"/>
    </source>
</evidence>
<comment type="catalytic activity">
    <reaction evidence="11">
        <text>tRNA(Pro) + L-proline + ATP = L-prolyl-tRNA(Pro) + AMP + diphosphate</text>
        <dbReference type="Rhea" id="RHEA:14305"/>
        <dbReference type="Rhea" id="RHEA-COMP:9700"/>
        <dbReference type="Rhea" id="RHEA-COMP:9702"/>
        <dbReference type="ChEBI" id="CHEBI:30616"/>
        <dbReference type="ChEBI" id="CHEBI:33019"/>
        <dbReference type="ChEBI" id="CHEBI:60039"/>
        <dbReference type="ChEBI" id="CHEBI:78442"/>
        <dbReference type="ChEBI" id="CHEBI:78532"/>
        <dbReference type="ChEBI" id="CHEBI:456215"/>
        <dbReference type="EC" id="6.1.1.15"/>
    </reaction>
</comment>
<feature type="domain" description="Aminoacyl-transfer RNA synthetases class-II family profile" evidence="13">
    <location>
        <begin position="38"/>
        <end position="473"/>
    </location>
</feature>
<evidence type="ECO:0000256" key="2">
    <source>
        <dbReference type="ARBA" id="ARBA00011738"/>
    </source>
</evidence>
<evidence type="ECO:0000256" key="3">
    <source>
        <dbReference type="ARBA" id="ARBA00012831"/>
    </source>
</evidence>
<dbReference type="GO" id="GO:0006433">
    <property type="term" value="P:prolyl-tRNA aminoacylation"/>
    <property type="evidence" value="ECO:0007669"/>
    <property type="project" value="UniProtKB-UniRule"/>
</dbReference>
<proteinExistence type="predicted"/>
<dbReference type="InterPro" id="IPR004500">
    <property type="entry name" value="Pro-tRNA-synth_IIa_bac-type"/>
</dbReference>
<dbReference type="PANTHER" id="PTHR42753">
    <property type="entry name" value="MITOCHONDRIAL RIBOSOME PROTEIN L39/PROLYL-TRNA LIGASE FAMILY MEMBER"/>
    <property type="match status" value="1"/>
</dbReference>
<dbReference type="GO" id="GO:0004827">
    <property type="term" value="F:proline-tRNA ligase activity"/>
    <property type="evidence" value="ECO:0007669"/>
    <property type="project" value="UniProtKB-UniRule"/>
</dbReference>
<dbReference type="SUPFAM" id="SSF55681">
    <property type="entry name" value="Class II aaRS and biotin synthetases"/>
    <property type="match status" value="1"/>
</dbReference>
<evidence type="ECO:0000259" key="13">
    <source>
        <dbReference type="PROSITE" id="PS50862"/>
    </source>
</evidence>
<comment type="subunit">
    <text evidence="2">Homodimer.</text>
</comment>
<dbReference type="GO" id="GO:0002161">
    <property type="term" value="F:aminoacyl-tRNA deacylase activity"/>
    <property type="evidence" value="ECO:0007669"/>
    <property type="project" value="InterPro"/>
</dbReference>
<dbReference type="InterPro" id="IPR006195">
    <property type="entry name" value="aa-tRNA-synth_II"/>
</dbReference>
<dbReference type="InterPro" id="IPR007214">
    <property type="entry name" value="YbaK/aa-tRNA-synth-assoc-dom"/>
</dbReference>
<keyword evidence="8" id="KW-0067">ATP-binding</keyword>
<evidence type="ECO:0000256" key="5">
    <source>
        <dbReference type="ARBA" id="ARBA00022490"/>
    </source>
</evidence>
<comment type="subcellular location">
    <subcellularLocation>
        <location evidence="1">Cytoplasm</location>
    </subcellularLocation>
</comment>
<accession>A0A1F7I3P7</accession>
<dbReference type="NCBIfam" id="NF006625">
    <property type="entry name" value="PRK09194.1"/>
    <property type="match status" value="1"/>
</dbReference>
<reference evidence="14 15" key="1">
    <citation type="journal article" date="2016" name="Nat. Commun.">
        <title>Thousands of microbial genomes shed light on interconnected biogeochemical processes in an aquifer system.</title>
        <authorList>
            <person name="Anantharaman K."/>
            <person name="Brown C.T."/>
            <person name="Hug L.A."/>
            <person name="Sharon I."/>
            <person name="Castelle C.J."/>
            <person name="Probst A.J."/>
            <person name="Thomas B.C."/>
            <person name="Singh A."/>
            <person name="Wilkins M.J."/>
            <person name="Karaoz U."/>
            <person name="Brodie E.L."/>
            <person name="Williams K.H."/>
            <person name="Hubbard S.S."/>
            <person name="Banfield J.F."/>
        </authorList>
    </citation>
    <scope>NUCLEOTIDE SEQUENCE [LARGE SCALE GENOMIC DNA]</scope>
</reference>
<dbReference type="Pfam" id="PF00587">
    <property type="entry name" value="tRNA-synt_2b"/>
    <property type="match status" value="1"/>
</dbReference>
<evidence type="ECO:0000313" key="15">
    <source>
        <dbReference type="Proteomes" id="UP000176803"/>
    </source>
</evidence>
<dbReference type="SUPFAM" id="SSF55826">
    <property type="entry name" value="YbaK/ProRS associated domain"/>
    <property type="match status" value="1"/>
</dbReference>
<evidence type="ECO:0000256" key="7">
    <source>
        <dbReference type="ARBA" id="ARBA00022741"/>
    </source>
</evidence>
<dbReference type="NCBIfam" id="TIGR00409">
    <property type="entry name" value="proS_fam_II"/>
    <property type="match status" value="1"/>
</dbReference>
<keyword evidence="5" id="KW-0963">Cytoplasm</keyword>
<evidence type="ECO:0000256" key="10">
    <source>
        <dbReference type="ARBA" id="ARBA00023146"/>
    </source>
</evidence>
<dbReference type="InterPro" id="IPR002314">
    <property type="entry name" value="aa-tRNA-synt_IIb"/>
</dbReference>
<gene>
    <name evidence="14" type="ORF">A3F03_00110</name>
</gene>
<evidence type="ECO:0000313" key="14">
    <source>
        <dbReference type="EMBL" id="OGK38000.1"/>
    </source>
</evidence>
<dbReference type="EMBL" id="MGAC01000024">
    <property type="protein sequence ID" value="OGK38000.1"/>
    <property type="molecule type" value="Genomic_DNA"/>
</dbReference>
<evidence type="ECO:0000256" key="1">
    <source>
        <dbReference type="ARBA" id="ARBA00004496"/>
    </source>
</evidence>
<dbReference type="Proteomes" id="UP000176803">
    <property type="component" value="Unassembled WGS sequence"/>
</dbReference>
<dbReference type="Gene3D" id="3.40.50.800">
    <property type="entry name" value="Anticodon-binding domain"/>
    <property type="match status" value="1"/>
</dbReference>
<dbReference type="InterPro" id="IPR044140">
    <property type="entry name" value="ProRS_anticodon_short"/>
</dbReference>
<organism evidence="14 15">
    <name type="scientific">Candidatus Roizmanbacteria bacterium RIFCSPHIGHO2_12_FULL_41_11</name>
    <dbReference type="NCBI Taxonomy" id="1802052"/>
    <lineage>
        <taxon>Bacteria</taxon>
        <taxon>Candidatus Roizmaniibacteriota</taxon>
    </lineage>
</organism>
<dbReference type="PRINTS" id="PR01046">
    <property type="entry name" value="TRNASYNTHPRO"/>
</dbReference>
<dbReference type="PROSITE" id="PS50862">
    <property type="entry name" value="AA_TRNA_LIGASE_II"/>
    <property type="match status" value="1"/>
</dbReference>
<dbReference type="Pfam" id="PF04073">
    <property type="entry name" value="tRNA_edit"/>
    <property type="match status" value="1"/>
</dbReference>
<evidence type="ECO:0000256" key="8">
    <source>
        <dbReference type="ARBA" id="ARBA00022840"/>
    </source>
</evidence>
<sequence>MLYSKLFGKTTRTAPSEEKIISAKLLYQGGFIRESTAGRYYLLPLGLRVQQKIMQVIKEEMDKAGAQEMVTPVLHPLSLWQETNRDKSTGYELTVVKDRRNFEFALGATAEEMLVDLIRKFQLSYKDLPINLYQFSAKFRDELRARGGLLRVREFVMKDAYSFDAEEETFKKEYRNMWQTYSTIFKRMGLKTIVVESDNGYIGGEYCHEFIVESPIGESRFLIAQENSYAAHEDVAKFTKDEKNTQEALKPLQEVEAKRGNTMEEGVRLHGLPLWQQIKDVLYVDEKNRFILAIIRGDYDVNEIKLKHLVKTYKLRHAREEEIRTLIHSEPGFISPIGIKKNLDKNVQLIIVADDSLRTIKNAYGGANKKHHDCLNVNIDRDFQADIEGDIAMAQAGYTSADKNSKLEEKRGIEVGNIFQLGYYYSKKMKGAVFTDRNGQEKPYYMGCYGIGLGRTMATIVEKYHDKRGIAWPKQVAPFDVHLIGLDLTADAIKNRAFAVYQKLQEKGIDVLFDDRAEATAGEKFTDADLIGIPVRLVVSKRTGAKIEYKKRSEKTTALYELDDLKKYLNF</sequence>
<dbReference type="PANTHER" id="PTHR42753:SF2">
    <property type="entry name" value="PROLINE--TRNA LIGASE"/>
    <property type="match status" value="1"/>
</dbReference>